<comment type="caution">
    <text evidence="1">The sequence shown here is derived from an EMBL/GenBank/DDBJ whole genome shotgun (WGS) entry which is preliminary data.</text>
</comment>
<reference evidence="1 2" key="1">
    <citation type="submission" date="2012-10" db="EMBL/GenBank/DDBJ databases">
        <authorList>
            <person name="Harkins D.M."/>
            <person name="Durkin A.S."/>
            <person name="Brinkac L.M."/>
            <person name="Selengut J.D."/>
            <person name="Sanka R."/>
            <person name="DePew J."/>
            <person name="Purushe J."/>
            <person name="Peacock S.J."/>
            <person name="Thaipadungpanit J."/>
            <person name="Wuthiekanun V.W."/>
            <person name="Day N.P."/>
            <person name="Vinetz J.M."/>
            <person name="Sutton G.G."/>
            <person name="Nelson W.C."/>
            <person name="Fouts D.E."/>
        </authorList>
    </citation>
    <scope>NUCLEOTIDE SEQUENCE [LARGE SCALE GENOMIC DNA]</scope>
    <source>
        <strain evidence="1 2">H1</strain>
    </source>
</reference>
<evidence type="ECO:0000313" key="2">
    <source>
        <dbReference type="Proteomes" id="UP000006253"/>
    </source>
</evidence>
<protein>
    <submittedName>
        <fullName evidence="1">Uncharacterized protein</fullName>
    </submittedName>
</protein>
<accession>A0A0E2B2K1</accession>
<evidence type="ECO:0000313" key="1">
    <source>
        <dbReference type="EMBL" id="EKO15366.1"/>
    </source>
</evidence>
<gene>
    <name evidence="1" type="ORF">LEP1GSC081_1207</name>
</gene>
<dbReference type="RefSeq" id="WP_004765687.1">
    <property type="nucleotide sequence ID" value="NZ_AHMY02000047.1"/>
</dbReference>
<dbReference type="Proteomes" id="UP000006253">
    <property type="component" value="Unassembled WGS sequence"/>
</dbReference>
<sequence>MGKQIAVIMTKIDESSFLDFLKSISEIQILKADASSASKDAFIIDDFSKDHENDFIYYIWNKSFPWNFEFSQTKTNRTKQNFYYIKNIFEAPCIEYSRHNFNEKQNYGRLYWSKNFAAINPLQYDIMKFDKWYNQIIRWVKKNGKQEYKGTLNAYYLPDAWKAYVEKI</sequence>
<dbReference type="AlphaFoldDB" id="A0A0E2B2K1"/>
<proteinExistence type="predicted"/>
<organism evidence="1 2">
    <name type="scientific">Leptospira kirschneri str. H1</name>
    <dbReference type="NCBI Taxonomy" id="1049966"/>
    <lineage>
        <taxon>Bacteria</taxon>
        <taxon>Pseudomonadati</taxon>
        <taxon>Spirochaetota</taxon>
        <taxon>Spirochaetia</taxon>
        <taxon>Leptospirales</taxon>
        <taxon>Leptospiraceae</taxon>
        <taxon>Leptospira</taxon>
    </lineage>
</organism>
<name>A0A0E2B2K1_9LEPT</name>
<dbReference type="EMBL" id="AHMY02000047">
    <property type="protein sequence ID" value="EKO15366.1"/>
    <property type="molecule type" value="Genomic_DNA"/>
</dbReference>